<evidence type="ECO:0000313" key="3">
    <source>
        <dbReference type="Proteomes" id="UP001049176"/>
    </source>
</evidence>
<keyword evidence="1" id="KW-1133">Transmembrane helix</keyword>
<feature type="transmembrane region" description="Helical" evidence="1">
    <location>
        <begin position="64"/>
        <end position="82"/>
    </location>
</feature>
<gene>
    <name evidence="2" type="ORF">E1B28_003445</name>
</gene>
<name>A0A9P7RMJ1_9AGAR</name>
<evidence type="ECO:0000313" key="2">
    <source>
        <dbReference type="EMBL" id="KAG7085911.1"/>
    </source>
</evidence>
<dbReference type="RefSeq" id="XP_043002382.1">
    <property type="nucleotide sequence ID" value="XM_043160425.1"/>
</dbReference>
<evidence type="ECO:0000256" key="1">
    <source>
        <dbReference type="SAM" id="Phobius"/>
    </source>
</evidence>
<reference evidence="2" key="1">
    <citation type="journal article" date="2021" name="Genome Biol. Evol.">
        <title>The assembled and annotated genome of the fairy-ring fungus Marasmius oreades.</title>
        <authorList>
            <person name="Hiltunen M."/>
            <person name="Ament-Velasquez S.L."/>
            <person name="Johannesson H."/>
        </authorList>
    </citation>
    <scope>NUCLEOTIDE SEQUENCE</scope>
    <source>
        <strain evidence="2">03SP1</strain>
    </source>
</reference>
<keyword evidence="1" id="KW-0472">Membrane</keyword>
<organism evidence="2 3">
    <name type="scientific">Marasmius oreades</name>
    <name type="common">fairy-ring Marasmius</name>
    <dbReference type="NCBI Taxonomy" id="181124"/>
    <lineage>
        <taxon>Eukaryota</taxon>
        <taxon>Fungi</taxon>
        <taxon>Dikarya</taxon>
        <taxon>Basidiomycota</taxon>
        <taxon>Agaricomycotina</taxon>
        <taxon>Agaricomycetes</taxon>
        <taxon>Agaricomycetidae</taxon>
        <taxon>Agaricales</taxon>
        <taxon>Marasmiineae</taxon>
        <taxon>Marasmiaceae</taxon>
        <taxon>Marasmius</taxon>
    </lineage>
</organism>
<dbReference type="AlphaFoldDB" id="A0A9P7RMJ1"/>
<proteinExistence type="predicted"/>
<sequence length="91" mass="10527">MPKIQTQKSIRRARIRAFNTHLQRGPYPPFPVNQHAQNPPVIGDPVLPLRLIHLFLNMHLNDDTLLRIAMVAFCLGFLASYLQMHRRFSGL</sequence>
<dbReference type="EMBL" id="CM032191">
    <property type="protein sequence ID" value="KAG7085911.1"/>
    <property type="molecule type" value="Genomic_DNA"/>
</dbReference>
<accession>A0A9P7RMJ1</accession>
<keyword evidence="3" id="KW-1185">Reference proteome</keyword>
<dbReference type="GeneID" id="66072521"/>
<dbReference type="KEGG" id="more:E1B28_003445"/>
<keyword evidence="1" id="KW-0812">Transmembrane</keyword>
<dbReference type="Proteomes" id="UP001049176">
    <property type="component" value="Chromosome 11"/>
</dbReference>
<comment type="caution">
    <text evidence="2">The sequence shown here is derived from an EMBL/GenBank/DDBJ whole genome shotgun (WGS) entry which is preliminary data.</text>
</comment>
<protein>
    <submittedName>
        <fullName evidence="2">Uncharacterized protein</fullName>
    </submittedName>
</protein>